<organism evidence="2 3">
    <name type="scientific">Streptomyces triticiradicis</name>
    <dbReference type="NCBI Taxonomy" id="2651189"/>
    <lineage>
        <taxon>Bacteria</taxon>
        <taxon>Bacillati</taxon>
        <taxon>Actinomycetota</taxon>
        <taxon>Actinomycetes</taxon>
        <taxon>Kitasatosporales</taxon>
        <taxon>Streptomycetaceae</taxon>
        <taxon>Streptomyces</taxon>
    </lineage>
</organism>
<keyword evidence="1" id="KW-0812">Transmembrane</keyword>
<evidence type="ECO:0008006" key="4">
    <source>
        <dbReference type="Google" id="ProtNLM"/>
    </source>
</evidence>
<dbReference type="RefSeq" id="WP_151467645.1">
    <property type="nucleotide sequence ID" value="NZ_WBKG01000002.1"/>
</dbReference>
<evidence type="ECO:0000313" key="3">
    <source>
        <dbReference type="Proteomes" id="UP000442990"/>
    </source>
</evidence>
<dbReference type="AlphaFoldDB" id="A0A7J5DMX3"/>
<gene>
    <name evidence="2" type="ORF">F8144_03165</name>
</gene>
<reference evidence="2 3" key="1">
    <citation type="submission" date="2019-09" db="EMBL/GenBank/DDBJ databases">
        <title>Isolation and identification of active actinomycetes.</title>
        <authorList>
            <person name="Yu Z."/>
            <person name="Han C."/>
            <person name="Yu B."/>
        </authorList>
    </citation>
    <scope>NUCLEOTIDE SEQUENCE [LARGE SCALE GENOMIC DNA]</scope>
    <source>
        <strain evidence="2 3">NEAU-H2</strain>
    </source>
</reference>
<keyword evidence="1" id="KW-1133">Transmembrane helix</keyword>
<feature type="transmembrane region" description="Helical" evidence="1">
    <location>
        <begin position="351"/>
        <end position="373"/>
    </location>
</feature>
<evidence type="ECO:0000256" key="1">
    <source>
        <dbReference type="SAM" id="Phobius"/>
    </source>
</evidence>
<dbReference type="Proteomes" id="UP000442990">
    <property type="component" value="Unassembled WGS sequence"/>
</dbReference>
<keyword evidence="1" id="KW-0472">Membrane</keyword>
<protein>
    <recommendedName>
        <fullName evidence="4">LPXTG cell wall anchor domain-containing protein</fullName>
    </recommendedName>
</protein>
<dbReference type="EMBL" id="WBKG01000002">
    <property type="protein sequence ID" value="KAB1990083.1"/>
    <property type="molecule type" value="Genomic_DNA"/>
</dbReference>
<accession>A0A7J5DMX3</accession>
<name>A0A7J5DMX3_9ACTN</name>
<sequence length="387" mass="42238">MPRRESRVDKQPSGRTWLLSLAAGLLLSLGTPHLAAAEEDTPRFDRAVEKVTTTPGATFDLPGGFTNSTGRTLHTVYLEVQLADYLSFGEEFGNCWYEEDLDTLLVGSMTCRLDGTVRSGRSYDLDLGEVNVDNAARFENIYYRVHVDEPPKRGRRGTGRPLGFSERGRPDRYVRAASHDSVSTRVDVDNSIDFALNEVTLRGKRGDKVKADFFFVNNGPAGTSAVFDDEEDNETAVVVDLTVPPGLTAVEVPDFCRGKERGHGDKGDPGASHYYCWQNRLDKSRNMSPGQFEHFPFVFRIDRADNRPGRIGMAKSAHIDDSDPSNDSAAIKVDIAGAPAVPSASRSGVSLSPVLIGGGIAAALALSGGALWLRRRSETSRTLREES</sequence>
<evidence type="ECO:0000313" key="2">
    <source>
        <dbReference type="EMBL" id="KAB1990083.1"/>
    </source>
</evidence>
<keyword evidence="3" id="KW-1185">Reference proteome</keyword>
<comment type="caution">
    <text evidence="2">The sequence shown here is derived from an EMBL/GenBank/DDBJ whole genome shotgun (WGS) entry which is preliminary data.</text>
</comment>
<proteinExistence type="predicted"/>